<dbReference type="Proteomes" id="UP000194139">
    <property type="component" value="Chromosome"/>
</dbReference>
<evidence type="ECO:0000313" key="4">
    <source>
        <dbReference type="Proteomes" id="UP000194139"/>
    </source>
</evidence>
<feature type="domain" description="DUF2726" evidence="2">
    <location>
        <begin position="732"/>
        <end position="851"/>
    </location>
</feature>
<dbReference type="Pfam" id="PF10881">
    <property type="entry name" value="DUF2726"/>
    <property type="match status" value="1"/>
</dbReference>
<evidence type="ECO:0000313" key="3">
    <source>
        <dbReference type="EMBL" id="ARP86648.1"/>
    </source>
</evidence>
<protein>
    <recommendedName>
        <fullName evidence="2">DUF2726 domain-containing protein</fullName>
    </recommendedName>
</protein>
<name>A0A1W6Z001_9BORD</name>
<dbReference type="AlphaFoldDB" id="A0A1W6Z001"/>
<feature type="coiled-coil region" evidence="1">
    <location>
        <begin position="93"/>
        <end position="120"/>
    </location>
</feature>
<accession>A0A1W6Z001</accession>
<reference evidence="3 4" key="1">
    <citation type="submission" date="2017-05" db="EMBL/GenBank/DDBJ databases">
        <title>Complete and WGS of Bordetella genogroups.</title>
        <authorList>
            <person name="Spilker T."/>
            <person name="LiPuma J."/>
        </authorList>
    </citation>
    <scope>NUCLEOTIDE SEQUENCE [LARGE SCALE GENOMIC DNA]</scope>
    <source>
        <strain evidence="3 4">AU17164</strain>
    </source>
</reference>
<keyword evidence="1" id="KW-0175">Coiled coil</keyword>
<dbReference type="InterPro" id="IPR024402">
    <property type="entry name" value="DUF2726"/>
</dbReference>
<keyword evidence="4" id="KW-1185">Reference proteome</keyword>
<evidence type="ECO:0000259" key="2">
    <source>
        <dbReference type="Pfam" id="PF10881"/>
    </source>
</evidence>
<proteinExistence type="predicted"/>
<dbReference type="EMBL" id="CP021109">
    <property type="protein sequence ID" value="ARP86648.1"/>
    <property type="molecule type" value="Genomic_DNA"/>
</dbReference>
<evidence type="ECO:0000256" key="1">
    <source>
        <dbReference type="SAM" id="Coils"/>
    </source>
</evidence>
<organism evidence="3 4">
    <name type="scientific">Bordetella genomosp. 9</name>
    <dbReference type="NCBI Taxonomy" id="1416803"/>
    <lineage>
        <taxon>Bacteria</taxon>
        <taxon>Pseudomonadati</taxon>
        <taxon>Pseudomonadota</taxon>
        <taxon>Betaproteobacteria</taxon>
        <taxon>Burkholderiales</taxon>
        <taxon>Alcaligenaceae</taxon>
        <taxon>Bordetella</taxon>
    </lineage>
</organism>
<sequence>MTKKSKKKRPPPSLIAKSNVVAVESAGVPQRWRLAHIQSLARAHIENKAWTDALALAQIPLTAIHEDDRQSAQVWLLRLQILALYPPGVQSRYDLAKEAREELETALKQLAVRVESLHTLPEFDIYIDSLNWSIEDCAQALHRLSRACSEATNIEWLRKLRARALRLLRAQENPGEELTVAEQQALSALANLPLVLSNAYTAAKQSGALDAAGHALVDVLRHELNLIQAGPGNHVSAAEPLLRLQSPSESELVALPVDESEGAVQQRLTPRGWAFIWMLEYTAGEDYADLLEQFPEPFADNACEGLRRVVCALSAAAENIEAHLSLAVQCLMRFADEGTHWFGTYLKILGQGPCQIYVGQPGLRMASVDDLLWRLYEQAPVGFSRRAELQSLYRIFAASIQFSPLEDEAHGDQDMPGLAWLCEQSISFQFAAANVVQGVAGRMRLLLDAMRRTILAGVPPQQNYYAGDFDGEELDEPQARLVLDALGRLAAVRGQMDKATRSIWLQVAGDIFNALSKVSDEVRTQLLPLARAFSDDLLEVGHAFRLAYLEQVVGDPQSALSYYLIDIETAEPLSEVGMNNAKLLWARSSDLEQIQSFLDKLQEQVTRSSRADVVKQLLADAKARLATLNKRDQFERTAVSRWPSLTAPARKLLTVFASIKTYKGLAEVAEYAGMELTWAKRHYDKLVDLGMLLVTDTTFRVNPHIAPLLEREAQHAVIGRIVRAQGTSAVKQVFNSQREFSIYQVLVQLCPNHLVFPNCSLQSIMSYERMKELVSEDDFGYYLRASVDIVVVSSTMYLPMLAIEVDSVWHDTERQQRNDDKKDRLFAAAGIPFIRLRPVGSPSENTIRAQVAQHVDELVRSLRADLPGYEQARGLLEDLSCVRT</sequence>
<gene>
    <name evidence="3" type="ORF">CAL13_10835</name>
</gene>
<dbReference type="RefSeq" id="WP_086072377.1">
    <property type="nucleotide sequence ID" value="NZ_CP021109.1"/>
</dbReference>